<evidence type="ECO:0000256" key="3">
    <source>
        <dbReference type="ARBA" id="ARBA00012856"/>
    </source>
</evidence>
<evidence type="ECO:0000256" key="9">
    <source>
        <dbReference type="SAM" id="MobiDB-lite"/>
    </source>
</evidence>
<gene>
    <name evidence="11" type="ORF">HG421_02720</name>
</gene>
<comment type="similarity">
    <text evidence="2 8">Belongs to the dihydrofolate reductase family.</text>
</comment>
<dbReference type="PROSITE" id="PS00075">
    <property type="entry name" value="DHFR_1"/>
    <property type="match status" value="1"/>
</dbReference>
<dbReference type="EC" id="1.5.1.3" evidence="3"/>
<keyword evidence="4" id="KW-0554">One-carbon metabolism</keyword>
<dbReference type="GO" id="GO:0005829">
    <property type="term" value="C:cytosol"/>
    <property type="evidence" value="ECO:0007669"/>
    <property type="project" value="TreeGrafter"/>
</dbReference>
<comment type="function">
    <text evidence="7">Key enzyme in folate metabolism. Catalyzes an essential reaction for de novo glycine and purine synthesis, and for DNA precursor synthesis.</text>
</comment>
<feature type="region of interest" description="Disordered" evidence="9">
    <location>
        <begin position="1"/>
        <end position="24"/>
    </location>
</feature>
<keyword evidence="6" id="KW-0560">Oxidoreductase</keyword>
<reference evidence="11 12" key="1">
    <citation type="submission" date="2020-04" db="EMBL/GenBank/DDBJ databases">
        <title>Genome-Wide Identification of 5-Methylcytosine Sites in Bacterial Genomes By High-Throughput Sequencing of MspJI Restriction Fragments.</title>
        <authorList>
            <person name="Wu V."/>
        </authorList>
    </citation>
    <scope>NUCLEOTIDE SEQUENCE [LARGE SCALE GENOMIC DNA]</scope>
    <source>
        <strain evidence="11 12">NEB122</strain>
    </source>
</reference>
<dbReference type="PROSITE" id="PS51330">
    <property type="entry name" value="DHFR_2"/>
    <property type="match status" value="1"/>
</dbReference>
<feature type="compositionally biased region" description="Gly residues" evidence="9">
    <location>
        <begin position="1"/>
        <end position="10"/>
    </location>
</feature>
<dbReference type="Gene3D" id="3.40.430.10">
    <property type="entry name" value="Dihydrofolate Reductase, subunit A"/>
    <property type="match status" value="1"/>
</dbReference>
<dbReference type="GO" id="GO:0046654">
    <property type="term" value="P:tetrahydrofolate biosynthetic process"/>
    <property type="evidence" value="ECO:0007669"/>
    <property type="project" value="UniProtKB-UniPathway"/>
</dbReference>
<evidence type="ECO:0000256" key="4">
    <source>
        <dbReference type="ARBA" id="ARBA00022563"/>
    </source>
</evidence>
<dbReference type="FunFam" id="3.40.430.10:FF:000001">
    <property type="entry name" value="Dihydrofolate reductase"/>
    <property type="match status" value="1"/>
</dbReference>
<evidence type="ECO:0000256" key="7">
    <source>
        <dbReference type="ARBA" id="ARBA00025067"/>
    </source>
</evidence>
<dbReference type="EMBL" id="CP051651">
    <property type="protein sequence ID" value="QJD66741.1"/>
    <property type="molecule type" value="Genomic_DNA"/>
</dbReference>
<dbReference type="InterPro" id="IPR024072">
    <property type="entry name" value="DHFR-like_dom_sf"/>
</dbReference>
<dbReference type="GO" id="GO:0046655">
    <property type="term" value="P:folic acid metabolic process"/>
    <property type="evidence" value="ECO:0007669"/>
    <property type="project" value="TreeGrafter"/>
</dbReference>
<accession>A0A7Z2V804</accession>
<dbReference type="PANTHER" id="PTHR48069:SF3">
    <property type="entry name" value="DIHYDROFOLATE REDUCTASE"/>
    <property type="match status" value="1"/>
</dbReference>
<reference evidence="11 12" key="2">
    <citation type="submission" date="2020-04" db="EMBL/GenBank/DDBJ databases">
        <authorList>
            <person name="Fomenkov A."/>
            <person name="Anton B.P."/>
            <person name="Roberts R.J."/>
        </authorList>
    </citation>
    <scope>NUCLEOTIDE SEQUENCE [LARGE SCALE GENOMIC DNA]</scope>
    <source>
        <strain evidence="11 12">NEB122</strain>
    </source>
</reference>
<dbReference type="InterPro" id="IPR001796">
    <property type="entry name" value="DHFR_dom"/>
</dbReference>
<dbReference type="UniPathway" id="UPA00077">
    <property type="reaction ID" value="UER00158"/>
</dbReference>
<evidence type="ECO:0000259" key="10">
    <source>
        <dbReference type="PROSITE" id="PS51330"/>
    </source>
</evidence>
<name>A0A7Z2V804_XANCA</name>
<dbReference type="Pfam" id="PF00186">
    <property type="entry name" value="DHFR_1"/>
    <property type="match status" value="1"/>
</dbReference>
<evidence type="ECO:0000256" key="2">
    <source>
        <dbReference type="ARBA" id="ARBA00009539"/>
    </source>
</evidence>
<dbReference type="SUPFAM" id="SSF53597">
    <property type="entry name" value="Dihydrofolate reductase-like"/>
    <property type="match status" value="1"/>
</dbReference>
<dbReference type="GO" id="GO:0006730">
    <property type="term" value="P:one-carbon metabolic process"/>
    <property type="evidence" value="ECO:0007669"/>
    <property type="project" value="UniProtKB-KW"/>
</dbReference>
<evidence type="ECO:0000256" key="5">
    <source>
        <dbReference type="ARBA" id="ARBA00022857"/>
    </source>
</evidence>
<dbReference type="PANTHER" id="PTHR48069">
    <property type="entry name" value="DIHYDROFOLATE REDUCTASE"/>
    <property type="match status" value="1"/>
</dbReference>
<protein>
    <recommendedName>
        <fullName evidence="3">dihydrofolate reductase</fullName>
        <ecNumber evidence="3">1.5.1.3</ecNumber>
    </recommendedName>
</protein>
<organism evidence="11 12">
    <name type="scientific">Xanthomonas campestris pv. badrii</name>
    <dbReference type="NCBI Taxonomy" id="149696"/>
    <lineage>
        <taxon>Bacteria</taxon>
        <taxon>Pseudomonadati</taxon>
        <taxon>Pseudomonadota</taxon>
        <taxon>Gammaproteobacteria</taxon>
        <taxon>Lysobacterales</taxon>
        <taxon>Lysobacteraceae</taxon>
        <taxon>Xanthomonas</taxon>
    </lineage>
</organism>
<comment type="pathway">
    <text evidence="1">Cofactor biosynthesis; tetrahydrofolate biosynthesis; 5,6,7,8-tetrahydrofolate from 7,8-dihydrofolate: step 1/1.</text>
</comment>
<dbReference type="GO" id="GO:0004146">
    <property type="term" value="F:dihydrofolate reductase activity"/>
    <property type="evidence" value="ECO:0007669"/>
    <property type="project" value="UniProtKB-EC"/>
</dbReference>
<proteinExistence type="inferred from homology"/>
<dbReference type="AlphaFoldDB" id="A0A7Z2V804"/>
<feature type="domain" description="DHFR" evidence="10">
    <location>
        <begin position="48"/>
        <end position="209"/>
    </location>
</feature>
<evidence type="ECO:0000256" key="8">
    <source>
        <dbReference type="RuleBase" id="RU004474"/>
    </source>
</evidence>
<dbReference type="InterPro" id="IPR012259">
    <property type="entry name" value="DHFR"/>
</dbReference>
<evidence type="ECO:0000256" key="1">
    <source>
        <dbReference type="ARBA" id="ARBA00004903"/>
    </source>
</evidence>
<dbReference type="CDD" id="cd00209">
    <property type="entry name" value="DHFR"/>
    <property type="match status" value="1"/>
</dbReference>
<dbReference type="GO" id="GO:0070401">
    <property type="term" value="F:NADP+ binding"/>
    <property type="evidence" value="ECO:0007669"/>
    <property type="project" value="UniProtKB-ARBA"/>
</dbReference>
<evidence type="ECO:0000313" key="11">
    <source>
        <dbReference type="EMBL" id="QJD66741.1"/>
    </source>
</evidence>
<dbReference type="Proteomes" id="UP000503498">
    <property type="component" value="Chromosome"/>
</dbReference>
<feature type="compositionally biased region" description="Low complexity" evidence="9">
    <location>
        <begin position="11"/>
        <end position="24"/>
    </location>
</feature>
<dbReference type="InterPro" id="IPR017925">
    <property type="entry name" value="DHFR_CS"/>
</dbReference>
<evidence type="ECO:0000313" key="12">
    <source>
        <dbReference type="Proteomes" id="UP000503498"/>
    </source>
</evidence>
<keyword evidence="5" id="KW-0521">NADP</keyword>
<evidence type="ECO:0000256" key="6">
    <source>
        <dbReference type="ARBA" id="ARBA00023002"/>
    </source>
</evidence>
<dbReference type="GO" id="GO:0046452">
    <property type="term" value="P:dihydrofolate metabolic process"/>
    <property type="evidence" value="ECO:0007669"/>
    <property type="project" value="TreeGrafter"/>
</dbReference>
<sequence>MSGRDPGPGTGDPETATAAPTTTATATSEICVDLLPRSPVPGLRSRLSITLIVAFDRNHAIGRDNDLPWKLPDDLKRFKALTLGKPILMGRKTAQSLGRALPGRLNLVLTRSGQVPFAGMQAVASVEQALQCAEQAGAQELCVIGGGEVYRLTMERADLLAVTEVDTAVEHADTHFPPIDPAVWVPVQREEHAADARHAFAFSYVDYRRR</sequence>
<dbReference type="PRINTS" id="PR00070">
    <property type="entry name" value="DHFR"/>
</dbReference>